<keyword evidence="4" id="KW-1185">Reference proteome</keyword>
<keyword evidence="2" id="KW-0456">Lyase</keyword>
<comment type="similarity">
    <text evidence="1">Belongs to the enoyl-CoA hydratase/isomerase family.</text>
</comment>
<dbReference type="InterPro" id="IPR014748">
    <property type="entry name" value="Enoyl-CoA_hydra_C"/>
</dbReference>
<dbReference type="SUPFAM" id="SSF52096">
    <property type="entry name" value="ClpP/crotonase"/>
    <property type="match status" value="1"/>
</dbReference>
<sequence>MMNMAGRLMQDIVGLSTEHIKVLADDDGVAIVQLNRPQKRNAFTQSMIDSVVAALAYLDAREDVRALVVTGSAGGGPFSGMDLKELAQISTAEAHQRHFLKDLTDAFARFSKPSVAAVAGFALGGGCEIALAVSAYDDVPVTPETELTDGWDKCDIIYAEDDAKFGLPEITIGTIPGIGGTQRFARALGKYRAMELILTGDSVAATELQHLGLVNKVFPKGSVEGEAIKLARRIAALSAPVVASAKQAVLTAENSHLEAGIVHEKALYYATFSTHDCKEGLSAFLEKRAPRFEHR</sequence>
<dbReference type="FunFam" id="1.10.12.10:FF:000001">
    <property type="entry name" value="Probable enoyl-CoA hydratase, mitochondrial"/>
    <property type="match status" value="1"/>
</dbReference>
<keyword evidence="3" id="KW-0413">Isomerase</keyword>
<accession>A0A0G2ID01</accession>
<dbReference type="Proteomes" id="UP000034680">
    <property type="component" value="Unassembled WGS sequence"/>
</dbReference>
<name>A0A0G2ID01_9PEZI</name>
<evidence type="ECO:0000256" key="2">
    <source>
        <dbReference type="ARBA" id="ARBA00023239"/>
    </source>
</evidence>
<dbReference type="GO" id="GO:0016853">
    <property type="term" value="F:isomerase activity"/>
    <property type="evidence" value="ECO:0007669"/>
    <property type="project" value="UniProtKB-KW"/>
</dbReference>
<dbReference type="GO" id="GO:0016836">
    <property type="term" value="F:hydro-lyase activity"/>
    <property type="evidence" value="ECO:0007669"/>
    <property type="project" value="UniProtKB-ARBA"/>
</dbReference>
<dbReference type="AlphaFoldDB" id="A0A0G2ID01"/>
<dbReference type="STRING" id="1214573.A0A0G2ID01"/>
<gene>
    <name evidence="3" type="ORF">UCDDA912_g02434</name>
</gene>
<dbReference type="EMBL" id="LCUC01000082">
    <property type="protein sequence ID" value="KKY37545.1"/>
    <property type="molecule type" value="Genomic_DNA"/>
</dbReference>
<evidence type="ECO:0000313" key="4">
    <source>
        <dbReference type="Proteomes" id="UP000034680"/>
    </source>
</evidence>
<dbReference type="PANTHER" id="PTHR11941">
    <property type="entry name" value="ENOYL-COA HYDRATASE-RELATED"/>
    <property type="match status" value="1"/>
</dbReference>
<dbReference type="CDD" id="cd06558">
    <property type="entry name" value="crotonase-like"/>
    <property type="match status" value="1"/>
</dbReference>
<dbReference type="InterPro" id="IPR029045">
    <property type="entry name" value="ClpP/crotonase-like_dom_sf"/>
</dbReference>
<dbReference type="Gene3D" id="3.90.226.10">
    <property type="entry name" value="2-enoyl-CoA Hydratase, Chain A, domain 1"/>
    <property type="match status" value="2"/>
</dbReference>
<evidence type="ECO:0000313" key="3">
    <source>
        <dbReference type="EMBL" id="KKY37545.1"/>
    </source>
</evidence>
<dbReference type="PANTHER" id="PTHR11941:SF54">
    <property type="entry name" value="ENOYL-COA HYDRATASE, MITOCHONDRIAL"/>
    <property type="match status" value="1"/>
</dbReference>
<reference evidence="3 4" key="1">
    <citation type="submission" date="2015-05" db="EMBL/GenBank/DDBJ databases">
        <title>Distinctive expansion of gene families associated with plant cell wall degradation and secondary metabolism in the genomes of grapevine trunk pathogens.</title>
        <authorList>
            <person name="Lawrence D.P."/>
            <person name="Travadon R."/>
            <person name="Rolshausen P.E."/>
            <person name="Baumgartner K."/>
        </authorList>
    </citation>
    <scope>NUCLEOTIDE SEQUENCE [LARGE SCALE GENOMIC DNA]</scope>
    <source>
        <strain evidence="3">DA912</strain>
    </source>
</reference>
<dbReference type="Gene3D" id="1.10.12.10">
    <property type="entry name" value="Lyase 2-enoyl-coa Hydratase, Chain A, domain 2"/>
    <property type="match status" value="1"/>
</dbReference>
<dbReference type="GO" id="GO:0006635">
    <property type="term" value="P:fatty acid beta-oxidation"/>
    <property type="evidence" value="ECO:0007669"/>
    <property type="project" value="TreeGrafter"/>
</dbReference>
<proteinExistence type="inferred from homology"/>
<reference evidence="3 4" key="2">
    <citation type="submission" date="2015-05" db="EMBL/GenBank/DDBJ databases">
        <authorList>
            <person name="Morales-Cruz A."/>
            <person name="Amrine K.C."/>
            <person name="Cantu D."/>
        </authorList>
    </citation>
    <scope>NUCLEOTIDE SEQUENCE [LARGE SCALE GENOMIC DNA]</scope>
    <source>
        <strain evidence="3">DA912</strain>
    </source>
</reference>
<organism evidence="3 4">
    <name type="scientific">Diaporthe ampelina</name>
    <dbReference type="NCBI Taxonomy" id="1214573"/>
    <lineage>
        <taxon>Eukaryota</taxon>
        <taxon>Fungi</taxon>
        <taxon>Dikarya</taxon>
        <taxon>Ascomycota</taxon>
        <taxon>Pezizomycotina</taxon>
        <taxon>Sordariomycetes</taxon>
        <taxon>Sordariomycetidae</taxon>
        <taxon>Diaporthales</taxon>
        <taxon>Diaporthaceae</taxon>
        <taxon>Diaporthe</taxon>
    </lineage>
</organism>
<dbReference type="OrthoDB" id="2018133at2759"/>
<comment type="caution">
    <text evidence="3">The sequence shown here is derived from an EMBL/GenBank/DDBJ whole genome shotgun (WGS) entry which is preliminary data.</text>
</comment>
<dbReference type="Pfam" id="PF00378">
    <property type="entry name" value="ECH_1"/>
    <property type="match status" value="2"/>
</dbReference>
<evidence type="ECO:0000256" key="1">
    <source>
        <dbReference type="ARBA" id="ARBA00005254"/>
    </source>
</evidence>
<dbReference type="InterPro" id="IPR001753">
    <property type="entry name" value="Enoyl-CoA_hydra/iso"/>
</dbReference>
<protein>
    <submittedName>
        <fullName evidence="3">Putative enoylhydratase isomerase</fullName>
    </submittedName>
</protein>